<feature type="compositionally biased region" description="Acidic residues" evidence="1">
    <location>
        <begin position="388"/>
        <end position="464"/>
    </location>
</feature>
<protein>
    <recommendedName>
        <fullName evidence="2">DUF4397 domain-containing protein</fullName>
    </recommendedName>
</protein>
<dbReference type="EMBL" id="FTNR01000002">
    <property type="protein sequence ID" value="SIR73474.1"/>
    <property type="molecule type" value="Genomic_DNA"/>
</dbReference>
<dbReference type="RefSeq" id="WP_076607853.1">
    <property type="nucleotide sequence ID" value="NZ_FTNR01000002.1"/>
</dbReference>
<dbReference type="Proteomes" id="UP000185936">
    <property type="component" value="Unassembled WGS sequence"/>
</dbReference>
<evidence type="ECO:0000313" key="3">
    <source>
        <dbReference type="EMBL" id="SIR73474.1"/>
    </source>
</evidence>
<feature type="domain" description="DUF4397" evidence="2">
    <location>
        <begin position="215"/>
        <end position="269"/>
    </location>
</feature>
<feature type="compositionally biased region" description="Acidic residues" evidence="1">
    <location>
        <begin position="171"/>
        <end position="193"/>
    </location>
</feature>
<feature type="compositionally biased region" description="Acidic residues" evidence="1">
    <location>
        <begin position="294"/>
        <end position="305"/>
    </location>
</feature>
<sequence length="464" mass="49260">MTLSRRSTIKAIGVIGAGSTLTGTALAVSEHEDDEREPEELPEDEDVGALRVGHFSPDAPNVDVLIDGEQVLADVAYDELSPYLEVAPGTYTVTITAAGDPETVVYEQPVAIDAEYYTAAAIGELEADDDAVEDSESDGYTDSESDGYTDSESDEYTDSESDGTGEHASEHDDEMAGESEPTDESGEADDDLDTGTFDVLLLVDDSPEDVAEGTSHVRVVHASPDAPTVDVLNAADDTPLFEDISFGEPSGYLPLEPGSYTVDIAPAADDELENGAETDGTNDEMESNGRDDHAEDELDDDESDAQAEPVASVDLELEENTAYTAYAIGYLEERDAAEEDESVTEDGAADEMDDEADDVDAESDTEDVAETDEDERPFTVRVAVDGTMADEDDELDGEVEDDAGPADDADDMTDDTEPADDADDTTDDTEPADDADDTTDDTEPADDANGYEDDSAEEPVAADD</sequence>
<evidence type="ECO:0000259" key="2">
    <source>
        <dbReference type="Pfam" id="PF14344"/>
    </source>
</evidence>
<keyword evidence="4" id="KW-1185">Reference proteome</keyword>
<feature type="region of interest" description="Disordered" evidence="1">
    <location>
        <begin position="125"/>
        <end position="196"/>
    </location>
</feature>
<name>A0A1N7DCG9_9EURY</name>
<dbReference type="InterPro" id="IPR025510">
    <property type="entry name" value="DUF4397"/>
</dbReference>
<gene>
    <name evidence="3" type="ORF">SAMN05421752_102149</name>
</gene>
<accession>A0A1N7DCG9</accession>
<feature type="compositionally biased region" description="Acidic residues" evidence="1">
    <location>
        <begin position="268"/>
        <end position="286"/>
    </location>
</feature>
<feature type="region of interest" description="Disordered" evidence="1">
    <location>
        <begin position="264"/>
        <end position="464"/>
    </location>
</feature>
<dbReference type="InterPro" id="IPR006311">
    <property type="entry name" value="TAT_signal"/>
</dbReference>
<organism evidence="3 4">
    <name type="scientific">Natronorubrum thiooxidans</name>
    <dbReference type="NCBI Taxonomy" id="308853"/>
    <lineage>
        <taxon>Archaea</taxon>
        <taxon>Methanobacteriati</taxon>
        <taxon>Methanobacteriota</taxon>
        <taxon>Stenosarchaea group</taxon>
        <taxon>Halobacteria</taxon>
        <taxon>Halobacteriales</taxon>
        <taxon>Natrialbaceae</taxon>
        <taxon>Natronorubrum</taxon>
    </lineage>
</organism>
<evidence type="ECO:0000256" key="1">
    <source>
        <dbReference type="SAM" id="MobiDB-lite"/>
    </source>
</evidence>
<reference evidence="4" key="1">
    <citation type="submission" date="2017-01" db="EMBL/GenBank/DDBJ databases">
        <authorList>
            <person name="Varghese N."/>
            <person name="Submissions S."/>
        </authorList>
    </citation>
    <scope>NUCLEOTIDE SEQUENCE [LARGE SCALE GENOMIC DNA]</scope>
    <source>
        <strain evidence="4">type strain: HArc-</strain>
    </source>
</reference>
<feature type="compositionally biased region" description="Acidic residues" evidence="1">
    <location>
        <begin position="125"/>
        <end position="163"/>
    </location>
</feature>
<feature type="compositionally biased region" description="Acidic residues" evidence="1">
    <location>
        <begin position="335"/>
        <end position="375"/>
    </location>
</feature>
<dbReference type="STRING" id="308853.SAMN05421752_102149"/>
<evidence type="ECO:0000313" key="4">
    <source>
        <dbReference type="Proteomes" id="UP000185936"/>
    </source>
</evidence>
<feature type="domain" description="DUF4397" evidence="2">
    <location>
        <begin position="50"/>
        <end position="126"/>
    </location>
</feature>
<dbReference type="Pfam" id="PF14344">
    <property type="entry name" value="DUF4397"/>
    <property type="match status" value="2"/>
</dbReference>
<dbReference type="OrthoDB" id="187327at2157"/>
<dbReference type="AlphaFoldDB" id="A0A1N7DCG9"/>
<proteinExistence type="predicted"/>
<dbReference type="PROSITE" id="PS51318">
    <property type="entry name" value="TAT"/>
    <property type="match status" value="1"/>
</dbReference>